<keyword evidence="9" id="KW-1185">Reference proteome</keyword>
<dbReference type="SUPFAM" id="SSF49899">
    <property type="entry name" value="Concanavalin A-like lectins/glucanases"/>
    <property type="match status" value="1"/>
</dbReference>
<dbReference type="GO" id="GO:0005975">
    <property type="term" value="P:carbohydrate metabolic process"/>
    <property type="evidence" value="ECO:0007669"/>
    <property type="project" value="InterPro"/>
</dbReference>
<evidence type="ECO:0000256" key="5">
    <source>
        <dbReference type="ARBA" id="ARBA00023157"/>
    </source>
</evidence>
<evidence type="ECO:0000256" key="1">
    <source>
        <dbReference type="ARBA" id="ARBA00004834"/>
    </source>
</evidence>
<name>A0A0M2HH77_MICTR</name>
<evidence type="ECO:0000256" key="4">
    <source>
        <dbReference type="ARBA" id="ARBA00022801"/>
    </source>
</evidence>
<keyword evidence="5" id="KW-1015">Disulfide bond</keyword>
<dbReference type="InterPro" id="IPR013320">
    <property type="entry name" value="ConA-like_dom_sf"/>
</dbReference>
<dbReference type="PANTHER" id="PTHR43301:SF3">
    <property type="entry name" value="ARABINAN ENDO-1,5-ALPHA-L-ARABINOSIDASE A-RELATED"/>
    <property type="match status" value="1"/>
</dbReference>
<dbReference type="InterPro" id="IPR011081">
    <property type="entry name" value="Big_4"/>
</dbReference>
<dbReference type="InterPro" id="IPR050727">
    <property type="entry name" value="GH43_arabinanases"/>
</dbReference>
<dbReference type="EMBL" id="JYJA01000030">
    <property type="protein sequence ID" value="KJL43655.1"/>
    <property type="molecule type" value="Genomic_DNA"/>
</dbReference>
<evidence type="ECO:0000256" key="6">
    <source>
        <dbReference type="ARBA" id="ARBA00023295"/>
    </source>
</evidence>
<dbReference type="RefSeq" id="WP_169748680.1">
    <property type="nucleotide sequence ID" value="NZ_JYJA01000030.1"/>
</dbReference>
<accession>A0A0M2HH77</accession>
<evidence type="ECO:0000313" key="8">
    <source>
        <dbReference type="EMBL" id="KJL43655.1"/>
    </source>
</evidence>
<keyword evidence="3" id="KW-0732">Signal</keyword>
<reference evidence="8 9" key="1">
    <citation type="submission" date="2015-02" db="EMBL/GenBank/DDBJ databases">
        <title>Draft genome sequences of ten Microbacterium spp. with emphasis on heavy metal contaminated environments.</title>
        <authorList>
            <person name="Corretto E."/>
        </authorList>
    </citation>
    <scope>NUCLEOTIDE SEQUENCE [LARGE SCALE GENOMIC DNA]</scope>
    <source>
        <strain evidence="8 9">DSM 8608</strain>
    </source>
</reference>
<dbReference type="SUPFAM" id="SSF75005">
    <property type="entry name" value="Arabinanase/levansucrase/invertase"/>
    <property type="match status" value="1"/>
</dbReference>
<dbReference type="Pfam" id="PF04616">
    <property type="entry name" value="Glyco_hydro_43"/>
    <property type="match status" value="1"/>
</dbReference>
<evidence type="ECO:0000259" key="7">
    <source>
        <dbReference type="SMART" id="SM00560"/>
    </source>
</evidence>
<dbReference type="CDD" id="cd08983">
    <property type="entry name" value="GH43_Bt3655-like"/>
    <property type="match status" value="1"/>
</dbReference>
<dbReference type="Pfam" id="PF13385">
    <property type="entry name" value="Laminin_G_3"/>
    <property type="match status" value="1"/>
</dbReference>
<gene>
    <name evidence="8" type="ORF">RS82_01351</name>
</gene>
<comment type="pathway">
    <text evidence="1">Glycan metabolism; L-arabinan degradation.</text>
</comment>
<dbReference type="Gene3D" id="2.115.10.20">
    <property type="entry name" value="Glycosyl hydrolase domain, family 43"/>
    <property type="match status" value="1"/>
</dbReference>
<evidence type="ECO:0000256" key="3">
    <source>
        <dbReference type="ARBA" id="ARBA00022729"/>
    </source>
</evidence>
<dbReference type="Proteomes" id="UP000034098">
    <property type="component" value="Unassembled WGS sequence"/>
</dbReference>
<protein>
    <submittedName>
        <fullName evidence="8">Glycosyl hydrolases family 43</fullName>
    </submittedName>
</protein>
<dbReference type="SMART" id="SM00560">
    <property type="entry name" value="LamGL"/>
    <property type="match status" value="1"/>
</dbReference>
<dbReference type="Gene3D" id="2.60.120.200">
    <property type="match status" value="1"/>
</dbReference>
<comment type="similarity">
    <text evidence="2">Belongs to the glycosyl hydrolase 43 family.</text>
</comment>
<dbReference type="PATRIC" id="fig|69370.6.peg.1389"/>
<organism evidence="8 9">
    <name type="scientific">Microbacterium trichothecenolyticum</name>
    <name type="common">Aureobacterium trichothecenolyticum</name>
    <dbReference type="NCBI Taxonomy" id="69370"/>
    <lineage>
        <taxon>Bacteria</taxon>
        <taxon>Bacillati</taxon>
        <taxon>Actinomycetota</taxon>
        <taxon>Actinomycetes</taxon>
        <taxon>Micrococcales</taxon>
        <taxon>Microbacteriaceae</taxon>
        <taxon>Microbacterium</taxon>
    </lineage>
</organism>
<comment type="caution">
    <text evidence="8">The sequence shown here is derived from an EMBL/GenBank/DDBJ whole genome shotgun (WGS) entry which is preliminary data.</text>
</comment>
<evidence type="ECO:0000313" key="9">
    <source>
        <dbReference type="Proteomes" id="UP000034098"/>
    </source>
</evidence>
<evidence type="ECO:0000256" key="2">
    <source>
        <dbReference type="ARBA" id="ARBA00009865"/>
    </source>
</evidence>
<dbReference type="Pfam" id="PF07532">
    <property type="entry name" value="Big_4"/>
    <property type="match status" value="1"/>
</dbReference>
<sequence length="901" mass="93314">MNPARSSTRTKPISPPRRVRALIASAAGAGLILGALAPLAAAPAVGQVTAPTSGLLAEYVFDETAGSSVPNSAVGPIGAATVMNGSDSLWTGSSLVFTGGAKTSPTASWVRLPDNLLAGKTSATVTIETKLDASMKNNWNFLWNIGSDSTTQYYFASVRDNPRTTITTGGGGGEVNARSGTALSADRWYSLTSVIDGAAGTITFYVDGEQVARTATALTPASITDQTLNAIGRAPYPDPMYKGEVSTFRVYDRALTAAEVDQVSDADASVHASSFEQAAQTVLDGVTPVTIDEQRTTLPDYGGRVAWTSADPALEVAADGVTVSATQPATGSAPVTTALTATATVRGASVSKSLPVTIKPLPGEDDAFGYAMVHFIEDSAGYAEKIYLDVSRGDNPEHWDPLNGGKPILASQLGTTGIRDPYLTYNPENGTYYIIATDLRVFGGDRGVTGCTEWCYWSSQGSTKLNVWESKDLVTWSDLRQFDVAQSPAGTEVAELGMAWAPEATWVPGYNEDGSGAFVVYWSSNVYANAGHTGSTYSRILWGATTDFTQDTYEYGGVFIDAGGNTIDTTIIQDDGKTYRITKDNSAGKGIYMESTPAADWWAPTATWTQIQTRIGAVWSGGNAGGVEGPAVFQRHGEDKWYLYVDVIPSTGYRPMQATDLDAGWAQLVSSSFSMAPSTKHGGIVPLTSGQYETIREADATGAVASDLGSVDVESGATADAVRTALPGEAEVTLAYGRGTASQPVAWDVADVDTDVAGTYEVTGVVQTIGANLNQWVGAGGSTAYNAPDRKLFSSTAITVTAEVVVAAAPLPVTVTTATRCVAGKVVLTVTTANDGDAPVALAITTAHGSKTVAAVQPGKTTSAAFTTRLAAIPSGSAAVAVSAGGDSAEESAPFAAASCG</sequence>
<keyword evidence="4 8" id="KW-0378">Hydrolase</keyword>
<dbReference type="InterPro" id="IPR023296">
    <property type="entry name" value="Glyco_hydro_beta-prop_sf"/>
</dbReference>
<dbReference type="PANTHER" id="PTHR43301">
    <property type="entry name" value="ARABINAN ENDO-1,5-ALPHA-L-ARABINOSIDASE"/>
    <property type="match status" value="1"/>
</dbReference>
<proteinExistence type="inferred from homology"/>
<keyword evidence="6" id="KW-0326">Glycosidase</keyword>
<dbReference type="AlphaFoldDB" id="A0A0M2HH77"/>
<dbReference type="InterPro" id="IPR006710">
    <property type="entry name" value="Glyco_hydro_43"/>
</dbReference>
<feature type="domain" description="LamG-like jellyroll fold" evidence="7">
    <location>
        <begin position="103"/>
        <end position="258"/>
    </location>
</feature>
<dbReference type="InterPro" id="IPR006558">
    <property type="entry name" value="LamG-like"/>
</dbReference>
<dbReference type="GO" id="GO:0004553">
    <property type="term" value="F:hydrolase activity, hydrolyzing O-glycosyl compounds"/>
    <property type="evidence" value="ECO:0007669"/>
    <property type="project" value="InterPro"/>
</dbReference>